<protein>
    <submittedName>
        <fullName evidence="14">Iron complex outermembrane recepter protein</fullName>
    </submittedName>
</protein>
<dbReference type="InterPro" id="IPR037066">
    <property type="entry name" value="Plug_dom_sf"/>
</dbReference>
<evidence type="ECO:0000256" key="4">
    <source>
        <dbReference type="ARBA" id="ARBA00022692"/>
    </source>
</evidence>
<keyword evidence="5" id="KW-0732">Signal</keyword>
<dbReference type="PANTHER" id="PTHR30069:SF29">
    <property type="entry name" value="HEMOGLOBIN AND HEMOGLOBIN-HAPTOGLOBIN-BINDING PROTEIN 1-RELATED"/>
    <property type="match status" value="1"/>
</dbReference>
<organism evidence="14 15">
    <name type="scientific">Cruoricaptor ignavus</name>
    <dbReference type="NCBI Taxonomy" id="1118202"/>
    <lineage>
        <taxon>Bacteria</taxon>
        <taxon>Pseudomonadati</taxon>
        <taxon>Bacteroidota</taxon>
        <taxon>Flavobacteriia</taxon>
        <taxon>Flavobacteriales</taxon>
        <taxon>Weeksellaceae</taxon>
        <taxon>Cruoricaptor</taxon>
    </lineage>
</organism>
<dbReference type="SUPFAM" id="SSF56935">
    <property type="entry name" value="Porins"/>
    <property type="match status" value="1"/>
</dbReference>
<dbReference type="EMBL" id="FQYI01000009">
    <property type="protein sequence ID" value="SHJ10356.1"/>
    <property type="molecule type" value="Genomic_DNA"/>
</dbReference>
<feature type="domain" description="TonB-dependent receptor-like beta-barrel" evidence="12">
    <location>
        <begin position="208"/>
        <end position="582"/>
    </location>
</feature>
<evidence type="ECO:0000256" key="3">
    <source>
        <dbReference type="ARBA" id="ARBA00022452"/>
    </source>
</evidence>
<dbReference type="OrthoDB" id="9762903at2"/>
<evidence type="ECO:0000256" key="9">
    <source>
        <dbReference type="ARBA" id="ARBA00023237"/>
    </source>
</evidence>
<evidence type="ECO:0000256" key="10">
    <source>
        <dbReference type="PROSITE-ProRule" id="PRU01360"/>
    </source>
</evidence>
<dbReference type="InterPro" id="IPR012910">
    <property type="entry name" value="Plug_dom"/>
</dbReference>
<dbReference type="GO" id="GO:0044718">
    <property type="term" value="P:siderophore transmembrane transport"/>
    <property type="evidence" value="ECO:0007669"/>
    <property type="project" value="TreeGrafter"/>
</dbReference>
<comment type="subcellular location">
    <subcellularLocation>
        <location evidence="1 10">Cell outer membrane</location>
        <topology evidence="1 10">Multi-pass membrane protein</topology>
    </subcellularLocation>
</comment>
<evidence type="ECO:0000256" key="7">
    <source>
        <dbReference type="ARBA" id="ARBA00023136"/>
    </source>
</evidence>
<keyword evidence="15" id="KW-1185">Reference proteome</keyword>
<dbReference type="STRING" id="1118202.SAMN05443429_10942"/>
<dbReference type="GO" id="GO:0009279">
    <property type="term" value="C:cell outer membrane"/>
    <property type="evidence" value="ECO:0007669"/>
    <property type="project" value="UniProtKB-SubCell"/>
</dbReference>
<keyword evidence="8" id="KW-0675">Receptor</keyword>
<evidence type="ECO:0000256" key="2">
    <source>
        <dbReference type="ARBA" id="ARBA00022448"/>
    </source>
</evidence>
<gene>
    <name evidence="14" type="ORF">SAMN05443429_10942</name>
</gene>
<keyword evidence="2 10" id="KW-0813">Transport</keyword>
<keyword evidence="4 10" id="KW-0812">Transmembrane</keyword>
<dbReference type="Gene3D" id="2.40.170.20">
    <property type="entry name" value="TonB-dependent receptor, beta-barrel domain"/>
    <property type="match status" value="1"/>
</dbReference>
<keyword evidence="7 10" id="KW-0472">Membrane</keyword>
<feature type="domain" description="TonB-dependent receptor plug" evidence="13">
    <location>
        <begin position="46"/>
        <end position="141"/>
    </location>
</feature>
<name>A0A1M6GKD7_9FLAO</name>
<dbReference type="PANTHER" id="PTHR30069">
    <property type="entry name" value="TONB-DEPENDENT OUTER MEMBRANE RECEPTOR"/>
    <property type="match status" value="1"/>
</dbReference>
<keyword evidence="9 10" id="KW-0998">Cell outer membrane</keyword>
<sequence>MNIGKLHFFAAALLPCVSAAQERIIDTVQIIDRQLFSSEKTQRLFRISDEEISRNASNLSEVLRFQSPIYIKENGRGMSSSPSFRGTTAQQTAFLWNGISINSIFLGQGDINNLGLLSFDNLAVKPGGGSVIYGSGAIGGTVHLNNVLKYDEGWVGKLFLEYGSFSTLNSLAKISFGDEDFSVNFSAAYNESANDYEVPEKRFVMRNAAYRNTSFDFGAGKKLGGFNEVFWQTHFFDGEQNFPLPSETSTPTKYETYNFRTMLGWNFRNRKFTNQLATAFLEENFDYFSDSTQPKTSGGKGKTYLIKDDFNFLLTKKMALSFLGEFRKTEGEGFSSGISNPQRNSGNIAFLIKWNSLQNLYWEAGVKKEWVQQLETPLLYSSGLRWKAADFYTVKINASKNFRYPTFNDLYWQPGGNLDLKSEIAHQAEIPNEFRFGNFEISATPYYMDIRNLIQWVPTSVGYWSPQNVFRVKSFGLESQVFYHQSIDNHYFKTSVIYSYTNSKNKETGRQLTYVPKHKATGNLDYSYKNFGMFLQGMFNGLTFTTTDESREEAINPYFVMNLGGFVKLIKKYQFCFKIHNLTNQVYQSVSEYYLPKRNYSINLNLTF</sequence>
<evidence type="ECO:0000259" key="13">
    <source>
        <dbReference type="Pfam" id="PF07715"/>
    </source>
</evidence>
<dbReference type="AlphaFoldDB" id="A0A1M6GKD7"/>
<evidence type="ECO:0000313" key="14">
    <source>
        <dbReference type="EMBL" id="SHJ10356.1"/>
    </source>
</evidence>
<dbReference type="RefSeq" id="WP_083541261.1">
    <property type="nucleotide sequence ID" value="NZ_FQYI01000009.1"/>
</dbReference>
<dbReference type="PROSITE" id="PS52016">
    <property type="entry name" value="TONB_DEPENDENT_REC_3"/>
    <property type="match status" value="1"/>
</dbReference>
<dbReference type="InterPro" id="IPR039426">
    <property type="entry name" value="TonB-dep_rcpt-like"/>
</dbReference>
<dbReference type="Gene3D" id="2.170.130.10">
    <property type="entry name" value="TonB-dependent receptor, plug domain"/>
    <property type="match status" value="1"/>
</dbReference>
<evidence type="ECO:0000259" key="12">
    <source>
        <dbReference type="Pfam" id="PF00593"/>
    </source>
</evidence>
<keyword evidence="3 10" id="KW-1134">Transmembrane beta strand</keyword>
<dbReference type="Proteomes" id="UP000184335">
    <property type="component" value="Unassembled WGS sequence"/>
</dbReference>
<evidence type="ECO:0000256" key="11">
    <source>
        <dbReference type="RuleBase" id="RU003357"/>
    </source>
</evidence>
<reference evidence="14 15" key="1">
    <citation type="submission" date="2016-11" db="EMBL/GenBank/DDBJ databases">
        <authorList>
            <person name="Jaros S."/>
            <person name="Januszkiewicz K."/>
            <person name="Wedrychowicz H."/>
        </authorList>
    </citation>
    <scope>NUCLEOTIDE SEQUENCE [LARGE SCALE GENOMIC DNA]</scope>
    <source>
        <strain evidence="14 15">DSM 25479</strain>
    </source>
</reference>
<evidence type="ECO:0000256" key="6">
    <source>
        <dbReference type="ARBA" id="ARBA00023077"/>
    </source>
</evidence>
<keyword evidence="6 11" id="KW-0798">TonB box</keyword>
<accession>A0A1M6GKD7</accession>
<dbReference type="InterPro" id="IPR000531">
    <property type="entry name" value="Beta-barrel_TonB"/>
</dbReference>
<evidence type="ECO:0000256" key="8">
    <source>
        <dbReference type="ARBA" id="ARBA00023170"/>
    </source>
</evidence>
<evidence type="ECO:0000256" key="5">
    <source>
        <dbReference type="ARBA" id="ARBA00022729"/>
    </source>
</evidence>
<comment type="similarity">
    <text evidence="10 11">Belongs to the TonB-dependent receptor family.</text>
</comment>
<dbReference type="InterPro" id="IPR036942">
    <property type="entry name" value="Beta-barrel_TonB_sf"/>
</dbReference>
<dbReference type="GO" id="GO:0015344">
    <property type="term" value="F:siderophore uptake transmembrane transporter activity"/>
    <property type="evidence" value="ECO:0007669"/>
    <property type="project" value="TreeGrafter"/>
</dbReference>
<dbReference type="Pfam" id="PF07715">
    <property type="entry name" value="Plug"/>
    <property type="match status" value="1"/>
</dbReference>
<evidence type="ECO:0000313" key="15">
    <source>
        <dbReference type="Proteomes" id="UP000184335"/>
    </source>
</evidence>
<proteinExistence type="inferred from homology"/>
<dbReference type="Pfam" id="PF00593">
    <property type="entry name" value="TonB_dep_Rec_b-barrel"/>
    <property type="match status" value="1"/>
</dbReference>
<evidence type="ECO:0000256" key="1">
    <source>
        <dbReference type="ARBA" id="ARBA00004571"/>
    </source>
</evidence>